<dbReference type="AlphaFoldDB" id="A0ABD7HFS5"/>
<dbReference type="RefSeq" id="WP_049231670.1">
    <property type="nucleotide sequence ID" value="NZ_CP014957.1"/>
</dbReference>
<evidence type="ECO:0000313" key="2">
    <source>
        <dbReference type="Proteomes" id="UP000284557"/>
    </source>
</evidence>
<evidence type="ECO:0000313" key="1">
    <source>
        <dbReference type="EMBL" id="RIT26335.1"/>
    </source>
</evidence>
<protein>
    <submittedName>
        <fullName evidence="1">Uncharacterized protein</fullName>
    </submittedName>
</protein>
<sequence length="479" mass="51036">MADSGKEVLDRDSKIADFCAYLDILRRHRQDFAVSDVSFVAIPDKSGDDYNRAYQRGADIQLKAIRDDSQKLSDGATAGQAQLDLIRQTDKLQDVWDNSEAANAAWDDYQHNSSRLERDLGTLRESSAAVKGVADNIEQALTLKQQQTTSVVKSLIEGTLRNSPGDFENRLVTGAASIWARNQGGGIGGLGTNQHLYAHHGAPGDNWNWNDVKADLQNSVADAFAAACKQLDAINVATDKHLQENYAKLLEALNIPQGPAGTGSGGKLSDEEKAEVARWSQFGKPGDGGVGDCSRWAIASALANKYGTREGPDGKEINLPPEIQDKLMGGKALHFPPTKDEINVISSRQSSEVAPSEGFQGDPNLMSKQLTDFGLPSTAHTAQGKEQVPALVDQMTADLQAGRSAIVNGAPEPGGGHFLSVTGITTGPNGETLYLVNDSNRVSTGSPNSGTLPNPCTRAQLEQFLINRASAGAPGYSTI</sequence>
<name>A0ABD7HFS5_9MYCO</name>
<dbReference type="EMBL" id="QXBN01000062">
    <property type="protein sequence ID" value="RIT26335.1"/>
    <property type="molecule type" value="Genomic_DNA"/>
</dbReference>
<reference evidence="1 2" key="1">
    <citation type="submission" date="2018-08" db="EMBL/GenBank/DDBJ databases">
        <title>Linezolid Resistance in Mycobacterium abscessus: MIC Distribution and Comprehensive Investigation of Resistance Mechanisms.</title>
        <authorList>
            <person name="Ye M."/>
            <person name="Xu L."/>
            <person name="Zou Y."/>
            <person name="Li B."/>
            <person name="Guo Q."/>
            <person name="Zhang Y."/>
            <person name="Zhan M."/>
            <person name="Xu B."/>
            <person name="Yu F."/>
            <person name="Zhang Z."/>
            <person name="Chu H."/>
        </authorList>
    </citation>
    <scope>NUCLEOTIDE SEQUENCE [LARGE SCALE GENOMIC DNA]</scope>
    <source>
        <strain evidence="1 2">G143</strain>
    </source>
</reference>
<accession>A0ABD7HFS5</accession>
<organism evidence="1 2">
    <name type="scientific">Mycobacteroides abscessus</name>
    <dbReference type="NCBI Taxonomy" id="36809"/>
    <lineage>
        <taxon>Bacteria</taxon>
        <taxon>Bacillati</taxon>
        <taxon>Actinomycetota</taxon>
        <taxon>Actinomycetes</taxon>
        <taxon>Mycobacteriales</taxon>
        <taxon>Mycobacteriaceae</taxon>
        <taxon>Mycobacteroides</taxon>
    </lineage>
</organism>
<dbReference type="Proteomes" id="UP000284557">
    <property type="component" value="Unassembled WGS sequence"/>
</dbReference>
<comment type="caution">
    <text evidence="1">The sequence shown here is derived from an EMBL/GenBank/DDBJ whole genome shotgun (WGS) entry which is preliminary data.</text>
</comment>
<proteinExistence type="predicted"/>
<gene>
    <name evidence="1" type="ORF">D2E76_28010</name>
</gene>